<dbReference type="InterPro" id="IPR016024">
    <property type="entry name" value="ARM-type_fold"/>
</dbReference>
<keyword evidence="4" id="KW-1185">Reference proteome</keyword>
<organism evidence="3 4">
    <name type="scientific">Anseongella ginsenosidimutans</name>
    <dbReference type="NCBI Taxonomy" id="496056"/>
    <lineage>
        <taxon>Bacteria</taxon>
        <taxon>Pseudomonadati</taxon>
        <taxon>Bacteroidota</taxon>
        <taxon>Sphingobacteriia</taxon>
        <taxon>Sphingobacteriales</taxon>
        <taxon>Sphingobacteriaceae</taxon>
        <taxon>Anseongella</taxon>
    </lineage>
</organism>
<dbReference type="Gene3D" id="2.120.10.30">
    <property type="entry name" value="TolB, C-terminal domain"/>
    <property type="match status" value="1"/>
</dbReference>
<dbReference type="Gene3D" id="1.25.10.10">
    <property type="entry name" value="Leucine-rich Repeat Variant"/>
    <property type="match status" value="1"/>
</dbReference>
<name>A0A4R3KR64_9SPHI</name>
<dbReference type="NCBIfam" id="TIGR02604">
    <property type="entry name" value="Piru_Ver_Nterm"/>
    <property type="match status" value="1"/>
</dbReference>
<dbReference type="EMBL" id="SMAD01000006">
    <property type="protein sequence ID" value="TCS86745.1"/>
    <property type="molecule type" value="Genomic_DNA"/>
</dbReference>
<dbReference type="PANTHER" id="PTHR33546">
    <property type="entry name" value="LARGE, MULTIFUNCTIONAL SECRETED PROTEIN-RELATED"/>
    <property type="match status" value="1"/>
</dbReference>
<proteinExistence type="predicted"/>
<feature type="signal peptide" evidence="1">
    <location>
        <begin position="1"/>
        <end position="20"/>
    </location>
</feature>
<keyword evidence="1" id="KW-0732">Signal</keyword>
<gene>
    <name evidence="3" type="ORF">EDD80_10654</name>
</gene>
<evidence type="ECO:0000313" key="4">
    <source>
        <dbReference type="Proteomes" id="UP000295807"/>
    </source>
</evidence>
<protein>
    <submittedName>
        <fullName evidence="3">Putative membrane-bound dehydrogenase-like protein</fullName>
    </submittedName>
</protein>
<dbReference type="Proteomes" id="UP000295807">
    <property type="component" value="Unassembled WGS sequence"/>
</dbReference>
<dbReference type="OrthoDB" id="9811395at2"/>
<dbReference type="PANTHER" id="PTHR33546:SF1">
    <property type="entry name" value="LARGE, MULTIFUNCTIONAL SECRETED PROTEIN"/>
    <property type="match status" value="1"/>
</dbReference>
<dbReference type="AlphaFoldDB" id="A0A4R3KR64"/>
<sequence length="718" mass="79942">MNQYLAPAIALLAISGVSCAENRYPDALEPEEALRSFQLDSAFTIELFASEPMIMDPVEMVFDRRGRAYVVEMEDYPFKPEPGKAKGRIRLLEDTDGDGKADKATLFADSLSEATSVLPWKDGLIVTTAPYILHLKDTTGDNRADTREVLFSGFFQNNSEAQITNLHFNVDNWIYASNHGQPGEVQFARKPDAPAVSVQGADFRFRLDREAFEPETGAAQFGQAINDWGHRFMTQNTIHIQQAVIPWRYLHRHAYLPSDRASTDISDHGLRMFQQTPAPYWRAERTRRRQKEYKERGLDRQEYAEDHFTGASGGTIYSGNIFPDAFYGNIFTGDVAGNLVHRDVLTPLEDSPVYQASRSGKEGEREFLSSADPWFRPVNFTVGPEGALYIIDMYRQHIETPLSIPEDLKKDMDFMNGSDRGRIYRIVPKSGPGQEQQAWGAEWPPRPEGPGTDALVKLLAHPNRWWRLQAQQLLLELQDRSAVPALQQLFHEHTDPRARLHALYTLEGLSALDAEIVKAALADSHPGLREHGLILAERFPECLPGIKERTADPSPRVALQACLSLGEFPAAEAAPALSAAAARYSEDRWFRMAILSSDAGSSSALLGLLDRDKVFFAEAKPGKIRFLEDLSFIMAARGGEGEIGRLLDVLSGLNAVEEWQLAGLRGLEKGLKKNQHAAASVAGAQKQLTAMKENAKPESAEILDRILSMPVMAGQETK</sequence>
<feature type="chain" id="PRO_5020181565" evidence="1">
    <location>
        <begin position="21"/>
        <end position="718"/>
    </location>
</feature>
<dbReference type="InterPro" id="IPR013428">
    <property type="entry name" value="Membrane-bound_put_N"/>
</dbReference>
<reference evidence="3 4" key="1">
    <citation type="submission" date="2019-03" db="EMBL/GenBank/DDBJ databases">
        <title>Genomic Encyclopedia of Type Strains, Phase IV (KMG-IV): sequencing the most valuable type-strain genomes for metagenomic binning, comparative biology and taxonomic classification.</title>
        <authorList>
            <person name="Goeker M."/>
        </authorList>
    </citation>
    <scope>NUCLEOTIDE SEQUENCE [LARGE SCALE GENOMIC DNA]</scope>
    <source>
        <strain evidence="3 4">DSM 21100</strain>
    </source>
</reference>
<accession>A0A4R3KR64</accession>
<feature type="domain" description="DUF7133" evidence="2">
    <location>
        <begin position="29"/>
        <end position="429"/>
    </location>
</feature>
<dbReference type="InterPro" id="IPR011989">
    <property type="entry name" value="ARM-like"/>
</dbReference>
<dbReference type="Pfam" id="PF23500">
    <property type="entry name" value="DUF7133"/>
    <property type="match status" value="1"/>
</dbReference>
<comment type="caution">
    <text evidence="3">The sequence shown here is derived from an EMBL/GenBank/DDBJ whole genome shotgun (WGS) entry which is preliminary data.</text>
</comment>
<evidence type="ECO:0000256" key="1">
    <source>
        <dbReference type="SAM" id="SignalP"/>
    </source>
</evidence>
<evidence type="ECO:0000313" key="3">
    <source>
        <dbReference type="EMBL" id="TCS86745.1"/>
    </source>
</evidence>
<dbReference type="SUPFAM" id="SSF48371">
    <property type="entry name" value="ARM repeat"/>
    <property type="match status" value="1"/>
</dbReference>
<dbReference type="InterPro" id="IPR011041">
    <property type="entry name" value="Quinoprot_gluc/sorb_DH_b-prop"/>
</dbReference>
<dbReference type="InterPro" id="IPR011042">
    <property type="entry name" value="6-blade_b-propeller_TolB-like"/>
</dbReference>
<evidence type="ECO:0000259" key="2">
    <source>
        <dbReference type="Pfam" id="PF23500"/>
    </source>
</evidence>
<dbReference type="InterPro" id="IPR055557">
    <property type="entry name" value="DUF7133"/>
</dbReference>
<dbReference type="SUPFAM" id="SSF50952">
    <property type="entry name" value="Soluble quinoprotein glucose dehydrogenase"/>
    <property type="match status" value="1"/>
</dbReference>